<dbReference type="GO" id="GO:0006421">
    <property type="term" value="P:asparaginyl-tRNA aminoacylation"/>
    <property type="evidence" value="ECO:0007669"/>
    <property type="project" value="InterPro"/>
</dbReference>
<evidence type="ECO:0000313" key="16">
    <source>
        <dbReference type="EnsemblMetazoa" id="MESCA002911-PA"/>
    </source>
</evidence>
<dbReference type="InterPro" id="IPR004364">
    <property type="entry name" value="Aa-tRNA-synt_II"/>
</dbReference>
<evidence type="ECO:0000256" key="2">
    <source>
        <dbReference type="ARBA" id="ARBA00008226"/>
    </source>
</evidence>
<protein>
    <recommendedName>
        <fullName evidence="11">Asparagine--tRNA ligase, cytoplasmic</fullName>
        <ecNumber evidence="3">6.1.1.22</ecNumber>
    </recommendedName>
    <alternativeName>
        <fullName evidence="10">Asparaginyl-tRNA synthetase</fullName>
    </alternativeName>
</protein>
<dbReference type="InterPro" id="IPR004365">
    <property type="entry name" value="NA-bd_OB_tRNA"/>
</dbReference>
<dbReference type="OMA" id="DCCLYPR"/>
<dbReference type="AlphaFoldDB" id="T1GHK7"/>
<dbReference type="PANTHER" id="PTHR22594">
    <property type="entry name" value="ASPARTYL/LYSYL-TRNA SYNTHETASE"/>
    <property type="match status" value="1"/>
</dbReference>
<dbReference type="FunFam" id="3.30.930.10:FF:000040">
    <property type="entry name" value="Asparagine--tRNA ligase, cytoplasmic"/>
    <property type="match status" value="1"/>
</dbReference>
<evidence type="ECO:0000256" key="10">
    <source>
        <dbReference type="ARBA" id="ARBA00029886"/>
    </source>
</evidence>
<keyword evidence="13" id="KW-0175">Coiled coil</keyword>
<evidence type="ECO:0000259" key="15">
    <source>
        <dbReference type="PROSITE" id="PS50862"/>
    </source>
</evidence>
<evidence type="ECO:0000256" key="9">
    <source>
        <dbReference type="ARBA" id="ARBA00023146"/>
    </source>
</evidence>
<comment type="similarity">
    <text evidence="2">Belongs to the class-II aminoacyl-tRNA synthetase family.</text>
</comment>
<feature type="region of interest" description="Disordered" evidence="14">
    <location>
        <begin position="1"/>
        <end position="33"/>
    </location>
</feature>
<dbReference type="Proteomes" id="UP000015102">
    <property type="component" value="Unassembled WGS sequence"/>
</dbReference>
<dbReference type="Gene3D" id="3.30.1910.20">
    <property type="entry name" value="asparaginyl-tRNA synthetase, N-terminal domain"/>
    <property type="match status" value="1"/>
</dbReference>
<dbReference type="Pfam" id="PF00152">
    <property type="entry name" value="tRNA-synt_2"/>
    <property type="match status" value="1"/>
</dbReference>
<dbReference type="InterPro" id="IPR048952">
    <property type="entry name" value="AsnRS_N"/>
</dbReference>
<dbReference type="InterPro" id="IPR012340">
    <property type="entry name" value="NA-bd_OB-fold"/>
</dbReference>
<dbReference type="InterPro" id="IPR045864">
    <property type="entry name" value="aa-tRNA-synth_II/BPL/LPL"/>
</dbReference>
<name>T1GHK7_MEGSC</name>
<dbReference type="SUPFAM" id="SSF50249">
    <property type="entry name" value="Nucleic acid-binding proteins"/>
    <property type="match status" value="1"/>
</dbReference>
<keyword evidence="5" id="KW-0436">Ligase</keyword>
<evidence type="ECO:0000256" key="3">
    <source>
        <dbReference type="ARBA" id="ARBA00012816"/>
    </source>
</evidence>
<dbReference type="Pfam" id="PF20917">
    <property type="entry name" value="AsnRS_N"/>
    <property type="match status" value="1"/>
</dbReference>
<reference evidence="16" key="2">
    <citation type="submission" date="2015-06" db="UniProtKB">
        <authorList>
            <consortium name="EnsemblMetazoa"/>
        </authorList>
    </citation>
    <scope>IDENTIFICATION</scope>
</reference>
<dbReference type="FunFam" id="2.40.50.140:FF:000151">
    <property type="entry name" value="Asparagine--tRNA ligase, cytoplasmic"/>
    <property type="match status" value="1"/>
</dbReference>
<evidence type="ECO:0000256" key="6">
    <source>
        <dbReference type="ARBA" id="ARBA00022741"/>
    </source>
</evidence>
<dbReference type="CDD" id="cd04323">
    <property type="entry name" value="AsnRS_cyto_like_N"/>
    <property type="match status" value="1"/>
</dbReference>
<evidence type="ECO:0000256" key="7">
    <source>
        <dbReference type="ARBA" id="ARBA00022840"/>
    </source>
</evidence>
<dbReference type="GO" id="GO:0003676">
    <property type="term" value="F:nucleic acid binding"/>
    <property type="evidence" value="ECO:0007669"/>
    <property type="project" value="InterPro"/>
</dbReference>
<dbReference type="Pfam" id="PF01336">
    <property type="entry name" value="tRNA_anti-codon"/>
    <property type="match status" value="1"/>
</dbReference>
<comment type="catalytic activity">
    <reaction evidence="12">
        <text>tRNA(Asn) + L-asparagine + ATP = L-asparaginyl-tRNA(Asn) + AMP + diphosphate + H(+)</text>
        <dbReference type="Rhea" id="RHEA:11180"/>
        <dbReference type="Rhea" id="RHEA-COMP:9659"/>
        <dbReference type="Rhea" id="RHEA-COMP:9674"/>
        <dbReference type="ChEBI" id="CHEBI:15378"/>
        <dbReference type="ChEBI" id="CHEBI:30616"/>
        <dbReference type="ChEBI" id="CHEBI:33019"/>
        <dbReference type="ChEBI" id="CHEBI:58048"/>
        <dbReference type="ChEBI" id="CHEBI:78442"/>
        <dbReference type="ChEBI" id="CHEBI:78515"/>
        <dbReference type="ChEBI" id="CHEBI:456215"/>
        <dbReference type="EC" id="6.1.1.22"/>
    </reaction>
</comment>
<organism evidence="16 17">
    <name type="scientific">Megaselia scalaris</name>
    <name type="common">Humpbacked fly</name>
    <name type="synonym">Phora scalaris</name>
    <dbReference type="NCBI Taxonomy" id="36166"/>
    <lineage>
        <taxon>Eukaryota</taxon>
        <taxon>Metazoa</taxon>
        <taxon>Ecdysozoa</taxon>
        <taxon>Arthropoda</taxon>
        <taxon>Hexapoda</taxon>
        <taxon>Insecta</taxon>
        <taxon>Pterygota</taxon>
        <taxon>Neoptera</taxon>
        <taxon>Endopterygota</taxon>
        <taxon>Diptera</taxon>
        <taxon>Brachycera</taxon>
        <taxon>Muscomorpha</taxon>
        <taxon>Platypezoidea</taxon>
        <taxon>Phoridae</taxon>
        <taxon>Megaseliini</taxon>
        <taxon>Megaselia</taxon>
    </lineage>
</organism>
<evidence type="ECO:0000256" key="4">
    <source>
        <dbReference type="ARBA" id="ARBA00022490"/>
    </source>
</evidence>
<dbReference type="EnsemblMetazoa" id="MESCA002911-RA">
    <property type="protein sequence ID" value="MESCA002911-PA"/>
    <property type="gene ID" value="MESCA002911"/>
</dbReference>
<keyword evidence="8" id="KW-0648">Protein biosynthesis</keyword>
<dbReference type="InterPro" id="IPR002312">
    <property type="entry name" value="Asp/Asn-tRNA-synth_IIb"/>
</dbReference>
<dbReference type="HOGENOM" id="CLU_004553_2_10_1"/>
<dbReference type="GO" id="GO:0004816">
    <property type="term" value="F:asparagine-tRNA ligase activity"/>
    <property type="evidence" value="ECO:0007669"/>
    <property type="project" value="UniProtKB-EC"/>
</dbReference>
<dbReference type="Gene3D" id="3.30.930.10">
    <property type="entry name" value="Bira Bifunctional Protein, Domain 2"/>
    <property type="match status" value="1"/>
</dbReference>
<dbReference type="EMBL" id="CAQQ02195801">
    <property type="status" value="NOT_ANNOTATED_CDS"/>
    <property type="molecule type" value="Genomic_DNA"/>
</dbReference>
<sequence>MPEESLAKMTLESIYTSEKTGNDESGDGTDKNPFKTILQAMRFAKTELSQPSTWTANLKNLYEVAAKSQLKKIQKLWVRESYKNADKEKKEAEDAQKREQNIEEARKIKIEEDPSWAKAERIKIVDGETNRDKRVKIYGWVHRLRRQGKGLMFITLRDGSGFLQCVLFEKLCQTYEALILTTESSVCLYGTLKVVPEGKTAPGGHELHVDFWELINAAPPGGAESILNEEAHPDVQLDNRHIMIRGENTSKILKMRSVVLQAFRAHYIDRGYNEITPPTLVQTQVEGGSTLFKLQYFGEEAYLTQSSQLYLETALPALGDCFCISQSYRAEQSRTRRHLAEYSHVEAECPFLTFDELLDRIEDLIVDVVLKSPYGHIVYELNPDFKPPKKPFKRMNYSDAIKWLKDNDVRKDDGTFYEFGEDIPEAPERKMTDTIGEPIMLCRFPLEIKSFYMSKCPEDARLTESVDVLLPNVGEIVGGSMRINDNEELLAGYKREGIDPKPYYWYTDQRVYGSTPHGGYGLGLERYLCWLLNRYHIREVCLYPRFLERCKP</sequence>
<accession>T1GHK7</accession>
<dbReference type="PRINTS" id="PR01042">
    <property type="entry name" value="TRNASYNTHASP"/>
</dbReference>
<dbReference type="EC" id="6.1.1.22" evidence="3"/>
<keyword evidence="17" id="KW-1185">Reference proteome</keyword>
<evidence type="ECO:0000256" key="11">
    <source>
        <dbReference type="ARBA" id="ARBA00039867"/>
    </source>
</evidence>
<dbReference type="GO" id="GO:0005737">
    <property type="term" value="C:cytoplasm"/>
    <property type="evidence" value="ECO:0007669"/>
    <property type="project" value="UniProtKB-SubCell"/>
</dbReference>
<dbReference type="PANTHER" id="PTHR22594:SF16">
    <property type="entry name" value="ASPARAGINE--TRNA LIGASE, CYTOPLASMIC"/>
    <property type="match status" value="1"/>
</dbReference>
<feature type="coiled-coil region" evidence="13">
    <location>
        <begin position="78"/>
        <end position="112"/>
    </location>
</feature>
<evidence type="ECO:0000256" key="14">
    <source>
        <dbReference type="SAM" id="MobiDB-lite"/>
    </source>
</evidence>
<dbReference type="CDD" id="cd00776">
    <property type="entry name" value="AsxRS_core"/>
    <property type="match status" value="1"/>
</dbReference>
<dbReference type="NCBIfam" id="TIGR00457">
    <property type="entry name" value="asnS"/>
    <property type="match status" value="1"/>
</dbReference>
<dbReference type="SUPFAM" id="SSF55681">
    <property type="entry name" value="Class II aaRS and biotin synthetases"/>
    <property type="match status" value="1"/>
</dbReference>
<keyword evidence="7" id="KW-0067">ATP-binding</keyword>
<evidence type="ECO:0000256" key="1">
    <source>
        <dbReference type="ARBA" id="ARBA00004496"/>
    </source>
</evidence>
<keyword evidence="6" id="KW-0547">Nucleotide-binding</keyword>
<comment type="subcellular location">
    <subcellularLocation>
        <location evidence="1">Cytoplasm</location>
    </subcellularLocation>
</comment>
<dbReference type="Gene3D" id="2.40.50.140">
    <property type="entry name" value="Nucleic acid-binding proteins"/>
    <property type="match status" value="1"/>
</dbReference>
<evidence type="ECO:0000256" key="5">
    <source>
        <dbReference type="ARBA" id="ARBA00022598"/>
    </source>
</evidence>
<dbReference type="InterPro" id="IPR006195">
    <property type="entry name" value="aa-tRNA-synth_II"/>
</dbReference>
<keyword evidence="4" id="KW-0963">Cytoplasm</keyword>
<evidence type="ECO:0000256" key="8">
    <source>
        <dbReference type="ARBA" id="ARBA00022917"/>
    </source>
</evidence>
<evidence type="ECO:0000256" key="13">
    <source>
        <dbReference type="SAM" id="Coils"/>
    </source>
</evidence>
<dbReference type="STRING" id="36166.T1GHK7"/>
<feature type="domain" description="Aminoacyl-transfer RNA synthetases class-II family profile" evidence="15">
    <location>
        <begin position="253"/>
        <end position="544"/>
    </location>
</feature>
<keyword evidence="9" id="KW-0030">Aminoacyl-tRNA synthetase</keyword>
<evidence type="ECO:0000256" key="12">
    <source>
        <dbReference type="ARBA" id="ARBA00047844"/>
    </source>
</evidence>
<dbReference type="GO" id="GO:0005524">
    <property type="term" value="F:ATP binding"/>
    <property type="evidence" value="ECO:0007669"/>
    <property type="project" value="UniProtKB-KW"/>
</dbReference>
<evidence type="ECO:0000313" key="17">
    <source>
        <dbReference type="Proteomes" id="UP000015102"/>
    </source>
</evidence>
<proteinExistence type="inferred from homology"/>
<reference evidence="17" key="1">
    <citation type="submission" date="2013-02" db="EMBL/GenBank/DDBJ databases">
        <authorList>
            <person name="Hughes D."/>
        </authorList>
    </citation>
    <scope>NUCLEOTIDE SEQUENCE</scope>
    <source>
        <strain>Durham</strain>
        <strain evidence="17">NC isolate 2 -- Noor lab</strain>
    </source>
</reference>
<dbReference type="PROSITE" id="PS50862">
    <property type="entry name" value="AA_TRNA_LIGASE_II"/>
    <property type="match status" value="1"/>
</dbReference>
<dbReference type="InterPro" id="IPR004522">
    <property type="entry name" value="Asn-tRNA-ligase"/>
</dbReference>